<dbReference type="EMBL" id="BJXC01000003">
    <property type="protein sequence ID" value="GEM50822.1"/>
    <property type="molecule type" value="Genomic_DNA"/>
</dbReference>
<dbReference type="AlphaFoldDB" id="A0A511NDD3"/>
<feature type="transmembrane region" description="Helical" evidence="1">
    <location>
        <begin position="6"/>
        <end position="27"/>
    </location>
</feature>
<comment type="caution">
    <text evidence="2">The sequence shown here is derived from an EMBL/GenBank/DDBJ whole genome shotgun (WGS) entry which is preliminary data.</text>
</comment>
<organism evidence="2 3">
    <name type="scientific">Empedobacter brevis NBRC 14943 = ATCC 43319</name>
    <dbReference type="NCBI Taxonomy" id="1218108"/>
    <lineage>
        <taxon>Bacteria</taxon>
        <taxon>Pseudomonadati</taxon>
        <taxon>Bacteroidota</taxon>
        <taxon>Flavobacteriia</taxon>
        <taxon>Flavobacteriales</taxon>
        <taxon>Weeksellaceae</taxon>
        <taxon>Empedobacter</taxon>
    </lineage>
</organism>
<keyword evidence="1" id="KW-1133">Transmembrane helix</keyword>
<evidence type="ECO:0000256" key="1">
    <source>
        <dbReference type="SAM" id="Phobius"/>
    </source>
</evidence>
<name>A0A511NDD3_9FLAO</name>
<evidence type="ECO:0000313" key="2">
    <source>
        <dbReference type="EMBL" id="GEM50822.1"/>
    </source>
</evidence>
<accession>A0A511NDD3</accession>
<evidence type="ECO:0000313" key="3">
    <source>
        <dbReference type="Proteomes" id="UP000321245"/>
    </source>
</evidence>
<dbReference type="STRING" id="1218108.GCA_000382425_01214"/>
<sequence length="75" mass="9060">MAYFFLKQMITTLYVGIIISKCILSVVMDRHNNMFISLKEFFKKNFIFFGGRKIIRYYCYKLPPVRSSFMEVIRL</sequence>
<proteinExistence type="predicted"/>
<keyword evidence="1" id="KW-0472">Membrane</keyword>
<reference evidence="2 3" key="1">
    <citation type="submission" date="2019-07" db="EMBL/GenBank/DDBJ databases">
        <title>Whole genome shotgun sequence of Empedobacter brevis NBRC 14943.</title>
        <authorList>
            <person name="Hosoyama A."/>
            <person name="Uohara A."/>
            <person name="Ohji S."/>
            <person name="Ichikawa N."/>
        </authorList>
    </citation>
    <scope>NUCLEOTIDE SEQUENCE [LARGE SCALE GENOMIC DNA]</scope>
    <source>
        <strain evidence="2 3">NBRC 14943</strain>
    </source>
</reference>
<keyword evidence="1" id="KW-0812">Transmembrane</keyword>
<dbReference type="Proteomes" id="UP000321245">
    <property type="component" value="Unassembled WGS sequence"/>
</dbReference>
<protein>
    <submittedName>
        <fullName evidence="2">Uncharacterized protein</fullName>
    </submittedName>
</protein>
<gene>
    <name evidence="2" type="ORF">EB1_06120</name>
</gene>
<keyword evidence="3" id="KW-1185">Reference proteome</keyword>